<reference evidence="1" key="1">
    <citation type="submission" date="2019-04" db="EMBL/GenBank/DDBJ databases">
        <title>Evolution of Biomass-Degrading Anaerobic Consortia Revealed by Metagenomics.</title>
        <authorList>
            <person name="Peng X."/>
        </authorList>
    </citation>
    <scope>NUCLEOTIDE SEQUENCE</scope>
    <source>
        <strain evidence="1">SIG12</strain>
    </source>
</reference>
<gene>
    <name evidence="1" type="ORF">E7Z73_08630</name>
</gene>
<dbReference type="EMBL" id="SUTE01000071">
    <property type="protein sequence ID" value="MBE6505783.1"/>
    <property type="molecule type" value="Genomic_DNA"/>
</dbReference>
<evidence type="ECO:0000313" key="1">
    <source>
        <dbReference type="EMBL" id="MBE6505783.1"/>
    </source>
</evidence>
<sequence>MKTIIIKDLINHSLESNFAAYELFDVINQCPEEDIIIDFTDVTFISRSFAQAYFSKKIKCGKNINEINLSGEAKDFFNTIRRNFE</sequence>
<dbReference type="Proteomes" id="UP000762703">
    <property type="component" value="Unassembled WGS sequence"/>
</dbReference>
<protein>
    <recommendedName>
        <fullName evidence="3">DUF4325 domain-containing protein</fullName>
    </recommendedName>
</protein>
<name>A0A8T3VKM2_9EURY</name>
<dbReference type="AlphaFoldDB" id="A0A8T3VKM2"/>
<accession>A0A8T3VKM2</accession>
<dbReference type="RefSeq" id="WP_303737436.1">
    <property type="nucleotide sequence ID" value="NZ_SUTE01000071.1"/>
</dbReference>
<proteinExistence type="predicted"/>
<comment type="caution">
    <text evidence="1">The sequence shown here is derived from an EMBL/GenBank/DDBJ whole genome shotgun (WGS) entry which is preliminary data.</text>
</comment>
<evidence type="ECO:0000313" key="2">
    <source>
        <dbReference type="Proteomes" id="UP000762703"/>
    </source>
</evidence>
<evidence type="ECO:0008006" key="3">
    <source>
        <dbReference type="Google" id="ProtNLM"/>
    </source>
</evidence>
<organism evidence="1 2">
    <name type="scientific">Methanobrevibacter millerae</name>
    <dbReference type="NCBI Taxonomy" id="230361"/>
    <lineage>
        <taxon>Archaea</taxon>
        <taxon>Methanobacteriati</taxon>
        <taxon>Methanobacteriota</taxon>
        <taxon>Methanomada group</taxon>
        <taxon>Methanobacteria</taxon>
        <taxon>Methanobacteriales</taxon>
        <taxon>Methanobacteriaceae</taxon>
        <taxon>Methanobrevibacter</taxon>
    </lineage>
</organism>